<comment type="caution">
    <text evidence="2">The sequence shown here is derived from an EMBL/GenBank/DDBJ whole genome shotgun (WGS) entry which is preliminary data.</text>
</comment>
<dbReference type="RefSeq" id="WP_341671977.1">
    <property type="nucleotide sequence ID" value="NZ_JBBYHV010000001.1"/>
</dbReference>
<evidence type="ECO:0000313" key="3">
    <source>
        <dbReference type="Proteomes" id="UP001497045"/>
    </source>
</evidence>
<evidence type="ECO:0000256" key="1">
    <source>
        <dbReference type="SAM" id="Phobius"/>
    </source>
</evidence>
<gene>
    <name evidence="2" type="ORF">AAEO60_02020</name>
</gene>
<proteinExistence type="predicted"/>
<feature type="transmembrane region" description="Helical" evidence="1">
    <location>
        <begin position="20"/>
        <end position="40"/>
    </location>
</feature>
<keyword evidence="3" id="KW-1185">Reference proteome</keyword>
<keyword evidence="1" id="KW-0472">Membrane</keyword>
<reference evidence="2 3" key="1">
    <citation type="submission" date="2024-04" db="EMBL/GenBank/DDBJ databases">
        <title>Aurantiacibacter sp. DGU6 16S ribosomal RNA gene Genome sequencing and assembly.</title>
        <authorList>
            <person name="Park S."/>
        </authorList>
    </citation>
    <scope>NUCLEOTIDE SEQUENCE [LARGE SCALE GENOMIC DNA]</scope>
    <source>
        <strain evidence="2 3">DGU6</strain>
    </source>
</reference>
<accession>A0ABU9IAJ4</accession>
<organism evidence="2 3">
    <name type="scientific">Aurantiacibacter gilvus</name>
    <dbReference type="NCBI Taxonomy" id="3139141"/>
    <lineage>
        <taxon>Bacteria</taxon>
        <taxon>Pseudomonadati</taxon>
        <taxon>Pseudomonadota</taxon>
        <taxon>Alphaproteobacteria</taxon>
        <taxon>Sphingomonadales</taxon>
        <taxon>Erythrobacteraceae</taxon>
        <taxon>Aurantiacibacter</taxon>
    </lineage>
</organism>
<evidence type="ECO:0000313" key="2">
    <source>
        <dbReference type="EMBL" id="MEL1249440.1"/>
    </source>
</evidence>
<dbReference type="Proteomes" id="UP001497045">
    <property type="component" value="Unassembled WGS sequence"/>
</dbReference>
<protein>
    <submittedName>
        <fullName evidence="2">Uncharacterized protein</fullName>
    </submittedName>
</protein>
<name>A0ABU9IAJ4_9SPHN</name>
<dbReference type="EMBL" id="JBBYHV010000001">
    <property type="protein sequence ID" value="MEL1249440.1"/>
    <property type="molecule type" value="Genomic_DNA"/>
</dbReference>
<feature type="transmembrane region" description="Helical" evidence="1">
    <location>
        <begin position="46"/>
        <end position="65"/>
    </location>
</feature>
<keyword evidence="1" id="KW-0812">Transmembrane</keyword>
<sequence length="80" mass="8914">MDDREQADARARNRFIVINAVRFGGVLMILAGLAISNGALDLPEPLAWGLIVLGMLETFLFPTLLSRMWSSNERDGTRRP</sequence>
<keyword evidence="1" id="KW-1133">Transmembrane helix</keyword>